<accession>A0A812UXV0</accession>
<evidence type="ECO:0000256" key="2">
    <source>
        <dbReference type="SAM" id="SignalP"/>
    </source>
</evidence>
<feature type="region of interest" description="Disordered" evidence="1">
    <location>
        <begin position="104"/>
        <end position="138"/>
    </location>
</feature>
<feature type="signal peptide" evidence="2">
    <location>
        <begin position="1"/>
        <end position="19"/>
    </location>
</feature>
<dbReference type="Proteomes" id="UP000604046">
    <property type="component" value="Unassembled WGS sequence"/>
</dbReference>
<organism evidence="3 4">
    <name type="scientific">Symbiodinium natans</name>
    <dbReference type="NCBI Taxonomy" id="878477"/>
    <lineage>
        <taxon>Eukaryota</taxon>
        <taxon>Sar</taxon>
        <taxon>Alveolata</taxon>
        <taxon>Dinophyceae</taxon>
        <taxon>Suessiales</taxon>
        <taxon>Symbiodiniaceae</taxon>
        <taxon>Symbiodinium</taxon>
    </lineage>
</organism>
<feature type="compositionally biased region" description="Basic and acidic residues" evidence="1">
    <location>
        <begin position="124"/>
        <end position="138"/>
    </location>
</feature>
<dbReference type="EMBL" id="CAJNDS010002757">
    <property type="protein sequence ID" value="CAE7586767.1"/>
    <property type="molecule type" value="Genomic_DNA"/>
</dbReference>
<gene>
    <name evidence="3" type="ORF">SNAT2548_LOCUS33449</name>
</gene>
<proteinExistence type="predicted"/>
<evidence type="ECO:0000256" key="1">
    <source>
        <dbReference type="SAM" id="MobiDB-lite"/>
    </source>
</evidence>
<sequence>MVARNFFGILLLAIEPAASMLYAMDIIARYDHKGGMRVTKEVFAQDLNTLKSLAENGFQTDGTCSHDLCVAPADLEAKRRESERRKAEVNEEVRRIELEEAEANATKAEAEARRAKAQAEATEAETRRAEAETRRAEAERRRLGAEAAQRAAEAAARRSTFGFRSSGDPILCAYNKSSDEVIQKSCVNYTGPAVVTCYDHDGLQKLIWVGVSNEDGSNRQGEDAWWVAETLALTVSTGKWSYEDVTGKHIADVSCDTAEGGNATVLTTPPMSFLKTFRNSKTFLVHTLQPRIIPGPKYSFMQDMLSDSKLSDLVYDEHNAKNWINALLMMLGHATEHDIRSKALGEIAKYAVVYGVSQAQKKQGTSQSQFAWLPTAVSV</sequence>
<dbReference type="AlphaFoldDB" id="A0A812UXV0"/>
<comment type="caution">
    <text evidence="3">The sequence shown here is derived from an EMBL/GenBank/DDBJ whole genome shotgun (WGS) entry which is preliminary data.</text>
</comment>
<keyword evidence="4" id="KW-1185">Reference proteome</keyword>
<evidence type="ECO:0000313" key="4">
    <source>
        <dbReference type="Proteomes" id="UP000604046"/>
    </source>
</evidence>
<reference evidence="3" key="1">
    <citation type="submission" date="2021-02" db="EMBL/GenBank/DDBJ databases">
        <authorList>
            <person name="Dougan E. K."/>
            <person name="Rhodes N."/>
            <person name="Thang M."/>
            <person name="Chan C."/>
        </authorList>
    </citation>
    <scope>NUCLEOTIDE SEQUENCE</scope>
</reference>
<name>A0A812UXV0_9DINO</name>
<evidence type="ECO:0000313" key="3">
    <source>
        <dbReference type="EMBL" id="CAE7586767.1"/>
    </source>
</evidence>
<keyword evidence="2" id="KW-0732">Signal</keyword>
<feature type="chain" id="PRO_5032969666" evidence="2">
    <location>
        <begin position="20"/>
        <end position="379"/>
    </location>
</feature>
<dbReference type="OrthoDB" id="427554at2759"/>
<protein>
    <submittedName>
        <fullName evidence="3">Uncharacterized protein</fullName>
    </submittedName>
</protein>